<organism evidence="1 2">
    <name type="scientific">Candidatus Desantisbacteria bacterium CG23_combo_of_CG06-09_8_20_14_all_40_23</name>
    <dbReference type="NCBI Taxonomy" id="1974550"/>
    <lineage>
        <taxon>Bacteria</taxon>
        <taxon>Candidatus Desantisiibacteriota</taxon>
    </lineage>
</organism>
<sequence length="728" mass="81097">MMKKYQGWEKIGFKQMLVGLAVGMILMVGGNWAWATETVTTDNLLKNPGAKDGMNDWINNNPSGTFTARYSGYSGVCFDCNTAKTENNYMYMYQDVDVSKYATDIDRGDVTVNFEGYFRSGDDRDYGQYQICFIDQAGNTIANENAATGWDNNTNSTWEKKTIGKILPVKTRKIRIYVEAKTTSTSSYCEVYFDEMSLTITYPKPPESKLEIIEPADKRFAFGDMYSVRNGSTKKYNKALKKTLKFKNAGDPGMTLDWKITASSDEIKFSTEELSGELSTGQSKSIDVWVENLGGGGIFTGHIDFNGGPTIWVSAPVHKTSEVSLVAPAKMSNNRVNVGINGSVNFKIKRSACPFYSGAVGAGYGWKKSDELTTQEILELTAADFNATTDPEKSYMFSDIGNQIVYAASFETVDNKKVVGELLRIDVYVWEIPSVNDTPGTTSSWYSNYNKYVGIKGQPVYLQATGRTNSPNLSGSIAKFIWDFDNDWDTIEKEQTAGEQVSHTWNTANLNGRIRCRAVTNYGIQSEDQIFDLKIYEPVKVGAQGPYTGRPEKPVKLKCSFNNMSYPGATYQYEWSVNNGSRVSINDNGDEVEYKWSKNGTYQITAKVIVTTEEGLVISGQSFSHVTIEAGKPTAMPGGPYKGGIFGGNFSPIQFEGNHPNFVEDKDIGHIDTWKWSFEGKPGTAPVFLDKRRFICRLLQKSPFMGYFFGQCLFHITRCLLGCYGFNG</sequence>
<dbReference type="EMBL" id="PCSH01000105">
    <property type="protein sequence ID" value="PIP40680.1"/>
    <property type="molecule type" value="Genomic_DNA"/>
</dbReference>
<accession>A0A2H0A775</accession>
<proteinExistence type="predicted"/>
<evidence type="ECO:0000313" key="1">
    <source>
        <dbReference type="EMBL" id="PIP40680.1"/>
    </source>
</evidence>
<dbReference type="Proteomes" id="UP000231067">
    <property type="component" value="Unassembled WGS sequence"/>
</dbReference>
<evidence type="ECO:0008006" key="3">
    <source>
        <dbReference type="Google" id="ProtNLM"/>
    </source>
</evidence>
<evidence type="ECO:0000313" key="2">
    <source>
        <dbReference type="Proteomes" id="UP000231067"/>
    </source>
</evidence>
<gene>
    <name evidence="1" type="ORF">COX18_05940</name>
</gene>
<name>A0A2H0A775_9BACT</name>
<protein>
    <recommendedName>
        <fullName evidence="3">PKD domain-containing protein</fullName>
    </recommendedName>
</protein>
<comment type="caution">
    <text evidence="1">The sequence shown here is derived from an EMBL/GenBank/DDBJ whole genome shotgun (WGS) entry which is preliminary data.</text>
</comment>
<dbReference type="AlphaFoldDB" id="A0A2H0A775"/>
<reference evidence="1 2" key="1">
    <citation type="submission" date="2017-09" db="EMBL/GenBank/DDBJ databases">
        <title>Depth-based differentiation of microbial function through sediment-hosted aquifers and enrichment of novel symbionts in the deep terrestrial subsurface.</title>
        <authorList>
            <person name="Probst A.J."/>
            <person name="Ladd B."/>
            <person name="Jarett J.K."/>
            <person name="Geller-Mcgrath D.E."/>
            <person name="Sieber C.M."/>
            <person name="Emerson J.B."/>
            <person name="Anantharaman K."/>
            <person name="Thomas B.C."/>
            <person name="Malmstrom R."/>
            <person name="Stieglmeier M."/>
            <person name="Klingl A."/>
            <person name="Woyke T."/>
            <person name="Ryan C.M."/>
            <person name="Banfield J.F."/>
        </authorList>
    </citation>
    <scope>NUCLEOTIDE SEQUENCE [LARGE SCALE GENOMIC DNA]</scope>
    <source>
        <strain evidence="1">CG23_combo_of_CG06-09_8_20_14_all_40_23</strain>
    </source>
</reference>
<dbReference type="Gene3D" id="2.60.120.260">
    <property type="entry name" value="Galactose-binding domain-like"/>
    <property type="match status" value="1"/>
</dbReference>